<keyword evidence="1" id="KW-0472">Membrane</keyword>
<dbReference type="RefSeq" id="WP_307326318.1">
    <property type="nucleotide sequence ID" value="NZ_JAUSUG010000010.1"/>
</dbReference>
<keyword evidence="1" id="KW-1133">Transmembrane helix</keyword>
<keyword evidence="1" id="KW-0812">Transmembrane</keyword>
<dbReference type="Proteomes" id="UP001230005">
    <property type="component" value="Unassembled WGS sequence"/>
</dbReference>
<evidence type="ECO:0000256" key="1">
    <source>
        <dbReference type="SAM" id="Phobius"/>
    </source>
</evidence>
<keyword evidence="3" id="KW-1185">Reference proteome</keyword>
<gene>
    <name evidence="2" type="ORF">J2S74_002773</name>
</gene>
<accession>A0ABT9ZVX6</accession>
<evidence type="ECO:0000313" key="2">
    <source>
        <dbReference type="EMBL" id="MDQ0255391.1"/>
    </source>
</evidence>
<protein>
    <submittedName>
        <fullName evidence="2">Uncharacterized protein (DUF983 family)</fullName>
    </submittedName>
</protein>
<dbReference type="EMBL" id="JAUSUG010000010">
    <property type="protein sequence ID" value="MDQ0255391.1"/>
    <property type="molecule type" value="Genomic_DNA"/>
</dbReference>
<proteinExistence type="predicted"/>
<feature type="transmembrane region" description="Helical" evidence="1">
    <location>
        <begin position="5"/>
        <end position="24"/>
    </location>
</feature>
<feature type="transmembrane region" description="Helical" evidence="1">
    <location>
        <begin position="30"/>
        <end position="49"/>
    </location>
</feature>
<evidence type="ECO:0000313" key="3">
    <source>
        <dbReference type="Proteomes" id="UP001230005"/>
    </source>
</evidence>
<name>A0ABT9ZVX6_9BACI</name>
<comment type="caution">
    <text evidence="2">The sequence shown here is derived from an EMBL/GenBank/DDBJ whole genome shotgun (WGS) entry which is preliminary data.</text>
</comment>
<sequence length="62" mass="7207">MAGVIIITIITIIVSFYLVIISFMNIFPTWIALPLLLLSILFLVNLLNGRHRFKGFRSRRLF</sequence>
<reference evidence="2 3" key="1">
    <citation type="submission" date="2023-07" db="EMBL/GenBank/DDBJ databases">
        <title>Genomic Encyclopedia of Type Strains, Phase IV (KMG-IV): sequencing the most valuable type-strain genomes for metagenomic binning, comparative biology and taxonomic classification.</title>
        <authorList>
            <person name="Goeker M."/>
        </authorList>
    </citation>
    <scope>NUCLEOTIDE SEQUENCE [LARGE SCALE GENOMIC DNA]</scope>
    <source>
        <strain evidence="2 3">DSM 9768</strain>
    </source>
</reference>
<organism evidence="2 3">
    <name type="scientific">Evansella vedderi</name>
    <dbReference type="NCBI Taxonomy" id="38282"/>
    <lineage>
        <taxon>Bacteria</taxon>
        <taxon>Bacillati</taxon>
        <taxon>Bacillota</taxon>
        <taxon>Bacilli</taxon>
        <taxon>Bacillales</taxon>
        <taxon>Bacillaceae</taxon>
        <taxon>Evansella</taxon>
    </lineage>
</organism>